<feature type="region of interest" description="Disordered" evidence="1">
    <location>
        <begin position="1"/>
        <end position="21"/>
    </location>
</feature>
<dbReference type="PANTHER" id="PTHR33132:SF135">
    <property type="entry name" value="OS02G0799700 PROTEIN"/>
    <property type="match status" value="1"/>
</dbReference>
<keyword evidence="3" id="KW-1185">Reference proteome</keyword>
<dbReference type="PANTHER" id="PTHR33132">
    <property type="entry name" value="OSJNBB0118P14.9 PROTEIN"/>
    <property type="match status" value="1"/>
</dbReference>
<organism evidence="2 3">
    <name type="scientific">Lithospermum erythrorhizon</name>
    <name type="common">Purple gromwell</name>
    <name type="synonym">Lithospermum officinale var. erythrorhizon</name>
    <dbReference type="NCBI Taxonomy" id="34254"/>
    <lineage>
        <taxon>Eukaryota</taxon>
        <taxon>Viridiplantae</taxon>
        <taxon>Streptophyta</taxon>
        <taxon>Embryophyta</taxon>
        <taxon>Tracheophyta</taxon>
        <taxon>Spermatophyta</taxon>
        <taxon>Magnoliopsida</taxon>
        <taxon>eudicotyledons</taxon>
        <taxon>Gunneridae</taxon>
        <taxon>Pentapetalae</taxon>
        <taxon>asterids</taxon>
        <taxon>lamiids</taxon>
        <taxon>Boraginales</taxon>
        <taxon>Boraginaceae</taxon>
        <taxon>Boraginoideae</taxon>
        <taxon>Lithospermeae</taxon>
        <taxon>Lithospermum</taxon>
    </lineage>
</organism>
<gene>
    <name evidence="2" type="ORF">LIER_14088</name>
</gene>
<dbReference type="EMBL" id="BAABME010002916">
    <property type="protein sequence ID" value="GAA0156642.1"/>
    <property type="molecule type" value="Genomic_DNA"/>
</dbReference>
<comment type="caution">
    <text evidence="2">The sequence shown here is derived from an EMBL/GenBank/DDBJ whole genome shotgun (WGS) entry which is preliminary data.</text>
</comment>
<feature type="region of interest" description="Disordered" evidence="1">
    <location>
        <begin position="43"/>
        <end position="71"/>
    </location>
</feature>
<evidence type="ECO:0000313" key="3">
    <source>
        <dbReference type="Proteomes" id="UP001454036"/>
    </source>
</evidence>
<sequence length="199" mass="21927">MEANSRRSNNGQTFRSLSPPGKFYSTKYRTTLLSRSISPTHVSVSAKSVASSTSNKSILERKTTSYSSTSPTSMSVFNKFAASSDRFNSNRPTLVSDNQKPAGPSQTKSTCLCSPTNHPGSFRCSLHKKIEKTMSFVSNKLERSAMANSLVKLGAIEGDLVKRALAALIRPSSHQLRRRNNFQSRPSRLSVMSKVLRTF</sequence>
<accession>A0AAV3Q330</accession>
<proteinExistence type="predicted"/>
<name>A0AAV3Q330_LITER</name>
<feature type="region of interest" description="Disordered" evidence="1">
    <location>
        <begin position="88"/>
        <end position="112"/>
    </location>
</feature>
<feature type="compositionally biased region" description="Polar residues" evidence="1">
    <location>
        <begin position="1"/>
        <end position="16"/>
    </location>
</feature>
<evidence type="ECO:0000256" key="1">
    <source>
        <dbReference type="SAM" id="MobiDB-lite"/>
    </source>
</evidence>
<feature type="compositionally biased region" description="Low complexity" evidence="1">
    <location>
        <begin position="43"/>
        <end position="57"/>
    </location>
</feature>
<dbReference type="Proteomes" id="UP001454036">
    <property type="component" value="Unassembled WGS sequence"/>
</dbReference>
<reference evidence="2 3" key="1">
    <citation type="submission" date="2024-01" db="EMBL/GenBank/DDBJ databases">
        <title>The complete chloroplast genome sequence of Lithospermum erythrorhizon: insights into the phylogenetic relationship among Boraginaceae species and the maternal lineages of purple gromwells.</title>
        <authorList>
            <person name="Okada T."/>
            <person name="Watanabe K."/>
        </authorList>
    </citation>
    <scope>NUCLEOTIDE SEQUENCE [LARGE SCALE GENOMIC DNA]</scope>
</reference>
<protein>
    <recommendedName>
        <fullName evidence="4">Serine-rich protein-like protein</fullName>
    </recommendedName>
</protein>
<evidence type="ECO:0000313" key="2">
    <source>
        <dbReference type="EMBL" id="GAA0156642.1"/>
    </source>
</evidence>
<evidence type="ECO:0008006" key="4">
    <source>
        <dbReference type="Google" id="ProtNLM"/>
    </source>
</evidence>
<dbReference type="AlphaFoldDB" id="A0AAV3Q330"/>